<proteinExistence type="predicted"/>
<reference evidence="2" key="1">
    <citation type="journal article" date="2011" name="J. Bacteriol.">
        <title>Complete genome of the cellulolytic ruminal bacterium Ruminococcus albus 7.</title>
        <authorList>
            <person name="Suen G."/>
            <person name="Stevenson D.M."/>
            <person name="Bruce D.C."/>
            <person name="Chertkov O."/>
            <person name="Copeland A."/>
            <person name="Cheng J.F."/>
            <person name="Detter C."/>
            <person name="Detter J.C."/>
            <person name="Goodwin L.A."/>
            <person name="Han C.S."/>
            <person name="Hauser L.J."/>
            <person name="Ivanova N.N."/>
            <person name="Kyrpides N.C."/>
            <person name="Land M.L."/>
            <person name="Lapidus A."/>
            <person name="Lucas S."/>
            <person name="Ovchinnikova G."/>
            <person name="Pitluck S."/>
            <person name="Tapia R."/>
            <person name="Woyke T."/>
            <person name="Boyum J."/>
            <person name="Mead D."/>
            <person name="Weimer P.J."/>
        </authorList>
    </citation>
    <scope>NUCLEOTIDE SEQUENCE [LARGE SCALE GENOMIC DNA]</scope>
    <source>
        <strain evidence="2">ATCC 27210 / DSM 20455 / JCM 14654 / NCDO 2250 / 7</strain>
        <plasmid evidence="2">pRUMAL02</plasmid>
    </source>
</reference>
<dbReference type="CDD" id="cd04647">
    <property type="entry name" value="LbH_MAT_like"/>
    <property type="match status" value="1"/>
</dbReference>
<dbReference type="InterPro" id="IPR051159">
    <property type="entry name" value="Hexapeptide_acetyltransf"/>
</dbReference>
<dbReference type="GO" id="GO:0016740">
    <property type="term" value="F:transferase activity"/>
    <property type="evidence" value="ECO:0007669"/>
    <property type="project" value="UniProtKB-KW"/>
</dbReference>
<name>E6UKT7_RUMA7</name>
<protein>
    <submittedName>
        <fullName evidence="1">Transferase hexapeptide repeat containing protein</fullName>
    </submittedName>
</protein>
<dbReference type="AlphaFoldDB" id="E6UKT7"/>
<dbReference type="InterPro" id="IPR001451">
    <property type="entry name" value="Hexapep"/>
</dbReference>
<evidence type="ECO:0000313" key="2">
    <source>
        <dbReference type="Proteomes" id="UP000006919"/>
    </source>
</evidence>
<dbReference type="KEGG" id="ral:Rumal_3859"/>
<dbReference type="Pfam" id="PF00132">
    <property type="entry name" value="Hexapep"/>
    <property type="match status" value="1"/>
</dbReference>
<dbReference type="InterPro" id="IPR011004">
    <property type="entry name" value="Trimer_LpxA-like_sf"/>
</dbReference>
<dbReference type="SUPFAM" id="SSF51161">
    <property type="entry name" value="Trimeric LpxA-like enzymes"/>
    <property type="match status" value="1"/>
</dbReference>
<dbReference type="HOGENOM" id="CLU_051638_7_0_9"/>
<accession>E6UKT7</accession>
<keyword evidence="1" id="KW-0614">Plasmid</keyword>
<dbReference type="Proteomes" id="UP000006919">
    <property type="component" value="Plasmid pRUMAL02"/>
</dbReference>
<dbReference type="Gene3D" id="2.160.10.10">
    <property type="entry name" value="Hexapeptide repeat proteins"/>
    <property type="match status" value="1"/>
</dbReference>
<gene>
    <name evidence="1" type="ordered locus">Rumal_3859</name>
</gene>
<keyword evidence="1" id="KW-0808">Transferase</keyword>
<dbReference type="PANTHER" id="PTHR23416:SF78">
    <property type="entry name" value="LIPOPOLYSACCHARIDE BIOSYNTHESIS O-ACETYL TRANSFERASE WBBJ-RELATED"/>
    <property type="match status" value="1"/>
</dbReference>
<geneLocation type="plasmid" evidence="1 2">
    <name>pRUMAL02</name>
</geneLocation>
<evidence type="ECO:0000313" key="1">
    <source>
        <dbReference type="EMBL" id="ADU24283.1"/>
    </source>
</evidence>
<sequence>MIYFLFKMIKKMNNLRLKIKLYYYKKLFHMECKSCGKNPRIIFPISLKGLNNCKIGDNFKLDYNGIFETWSEHNGKKYTPSIIIGNNVSIGKRCHIGCINSIIIDDDVLIGSDVMIIDHNHGLSDFSDLNISPNQRLLSSNGEIHICKNVWIGEKVSILSGVIIGENSIIGANSVVTHSFPENCIICGNPAKIIRKVQVDK</sequence>
<dbReference type="PANTHER" id="PTHR23416">
    <property type="entry name" value="SIALIC ACID SYNTHASE-RELATED"/>
    <property type="match status" value="1"/>
</dbReference>
<dbReference type="EMBL" id="CP002405">
    <property type="protein sequence ID" value="ADU24283.1"/>
    <property type="molecule type" value="Genomic_DNA"/>
</dbReference>
<organism evidence="1 2">
    <name type="scientific">Ruminococcus albus (strain ATCC 27210 / DSM 20455 / JCM 14654 / NCDO 2250 / 7)</name>
    <dbReference type="NCBI Taxonomy" id="697329"/>
    <lineage>
        <taxon>Bacteria</taxon>
        <taxon>Bacillati</taxon>
        <taxon>Bacillota</taxon>
        <taxon>Clostridia</taxon>
        <taxon>Eubacteriales</taxon>
        <taxon>Oscillospiraceae</taxon>
        <taxon>Ruminococcus</taxon>
    </lineage>
</organism>